<dbReference type="PANTHER" id="PTHR12645:SF0">
    <property type="entry name" value="FAD-LINKED SULFHYDRYL OXIDASE ALR"/>
    <property type="match status" value="1"/>
</dbReference>
<dbReference type="InterPro" id="IPR039799">
    <property type="entry name" value="ALR/ERV"/>
</dbReference>
<keyword evidence="6" id="KW-1015">Disulfide bond</keyword>
<reference evidence="8" key="1">
    <citation type="journal article" date="2020" name="Nature">
        <title>Giant virus diversity and host interactions through global metagenomics.</title>
        <authorList>
            <person name="Schulz F."/>
            <person name="Roux S."/>
            <person name="Paez-Espino D."/>
            <person name="Jungbluth S."/>
            <person name="Walsh D.A."/>
            <person name="Denef V.J."/>
            <person name="McMahon K.D."/>
            <person name="Konstantinidis K.T."/>
            <person name="Eloe-Fadrosh E.A."/>
            <person name="Kyrpides N.C."/>
            <person name="Woyke T."/>
        </authorList>
    </citation>
    <scope>NUCLEOTIDE SEQUENCE</scope>
    <source>
        <strain evidence="8">GVMAG-M-3300024258-14</strain>
    </source>
</reference>
<dbReference type="SUPFAM" id="SSF69000">
    <property type="entry name" value="FAD-dependent thiol oxidase"/>
    <property type="match status" value="1"/>
</dbReference>
<dbReference type="GO" id="GO:0016971">
    <property type="term" value="F:flavin-dependent sulfhydryl oxidase activity"/>
    <property type="evidence" value="ECO:0007669"/>
    <property type="project" value="InterPro"/>
</dbReference>
<dbReference type="EMBL" id="MN740210">
    <property type="protein sequence ID" value="QHT93829.1"/>
    <property type="molecule type" value="Genomic_DNA"/>
</dbReference>
<dbReference type="EC" id="1.8.3.2" evidence="2"/>
<name>A0A6C0ILX8_9ZZZZ</name>
<keyword evidence="3" id="KW-0285">Flavoprotein</keyword>
<protein>
    <recommendedName>
        <fullName evidence="2">thiol oxidase</fullName>
        <ecNumber evidence="2">1.8.3.2</ecNumber>
    </recommendedName>
</protein>
<evidence type="ECO:0000256" key="1">
    <source>
        <dbReference type="ARBA" id="ARBA00001974"/>
    </source>
</evidence>
<feature type="domain" description="ERV/ALR sulfhydryl oxidase" evidence="7">
    <location>
        <begin position="30"/>
        <end position="134"/>
    </location>
</feature>
<evidence type="ECO:0000256" key="2">
    <source>
        <dbReference type="ARBA" id="ARBA00012512"/>
    </source>
</evidence>
<keyword evidence="5" id="KW-0560">Oxidoreductase</keyword>
<dbReference type="PROSITE" id="PS51324">
    <property type="entry name" value="ERV_ALR"/>
    <property type="match status" value="1"/>
</dbReference>
<evidence type="ECO:0000256" key="3">
    <source>
        <dbReference type="ARBA" id="ARBA00022630"/>
    </source>
</evidence>
<evidence type="ECO:0000259" key="7">
    <source>
        <dbReference type="PROSITE" id="PS51324"/>
    </source>
</evidence>
<evidence type="ECO:0000256" key="4">
    <source>
        <dbReference type="ARBA" id="ARBA00022827"/>
    </source>
</evidence>
<comment type="cofactor">
    <cofactor evidence="1">
        <name>FAD</name>
        <dbReference type="ChEBI" id="CHEBI:57692"/>
    </cofactor>
</comment>
<sequence>MPKNTRKNKKLKSKTCKKRVFTKKHYNAGDGMLTSVWGPAMWHYLHAMSFNYPVKPTIKEKKDFKKFILSLQDVLPCKYCRINLKNNFKQYPLQSCHMKNRESFSKYVYNLHEIVNKMLDKHSNLTYSDVRERYEHFRSRCTKNDSPKVIKLNITKKRKKNKEKGCTEPLYGKKAKCVINIVPQDNKSNNMIINKDCIKRVDIN</sequence>
<evidence type="ECO:0000256" key="6">
    <source>
        <dbReference type="ARBA" id="ARBA00023157"/>
    </source>
</evidence>
<dbReference type="InterPro" id="IPR017905">
    <property type="entry name" value="ERV/ALR_sulphydryl_oxidase"/>
</dbReference>
<dbReference type="Pfam" id="PF04777">
    <property type="entry name" value="Evr1_Alr"/>
    <property type="match status" value="1"/>
</dbReference>
<dbReference type="Gene3D" id="1.20.120.310">
    <property type="entry name" value="ERV/ALR sulfhydryl oxidase domain"/>
    <property type="match status" value="1"/>
</dbReference>
<dbReference type="PANTHER" id="PTHR12645">
    <property type="entry name" value="ALR/ERV"/>
    <property type="match status" value="1"/>
</dbReference>
<accession>A0A6C0ILX8</accession>
<keyword evidence="4" id="KW-0274">FAD</keyword>
<dbReference type="AlphaFoldDB" id="A0A6C0ILX8"/>
<organism evidence="8">
    <name type="scientific">viral metagenome</name>
    <dbReference type="NCBI Taxonomy" id="1070528"/>
    <lineage>
        <taxon>unclassified sequences</taxon>
        <taxon>metagenomes</taxon>
        <taxon>organismal metagenomes</taxon>
    </lineage>
</organism>
<evidence type="ECO:0000313" key="8">
    <source>
        <dbReference type="EMBL" id="QHT93829.1"/>
    </source>
</evidence>
<dbReference type="GO" id="GO:0005739">
    <property type="term" value="C:mitochondrion"/>
    <property type="evidence" value="ECO:0007669"/>
    <property type="project" value="TreeGrafter"/>
</dbReference>
<proteinExistence type="predicted"/>
<dbReference type="GO" id="GO:0050660">
    <property type="term" value="F:flavin adenine dinucleotide binding"/>
    <property type="evidence" value="ECO:0007669"/>
    <property type="project" value="TreeGrafter"/>
</dbReference>
<dbReference type="InterPro" id="IPR036774">
    <property type="entry name" value="ERV/ALR_sulphydryl_oxid_sf"/>
</dbReference>
<evidence type="ECO:0000256" key="5">
    <source>
        <dbReference type="ARBA" id="ARBA00023002"/>
    </source>
</evidence>